<name>A0A484H365_SOUCH</name>
<dbReference type="FunFam" id="3.40.33.10:FF:000011">
    <property type="entry name" value="Peptidase inhibitor 16"/>
    <property type="match status" value="1"/>
</dbReference>
<protein>
    <recommendedName>
        <fullName evidence="9">Peptidase inhibitor 16</fullName>
    </recommendedName>
</protein>
<dbReference type="SMART" id="SM00198">
    <property type="entry name" value="SCP"/>
    <property type="match status" value="1"/>
</dbReference>
<evidence type="ECO:0000256" key="7">
    <source>
        <dbReference type="ARBA" id="ARBA00058129"/>
    </source>
</evidence>
<comment type="similarity">
    <text evidence="2">Belongs to the CRISP family.</text>
</comment>
<feature type="compositionally biased region" description="Basic and acidic residues" evidence="10">
    <location>
        <begin position="412"/>
        <end position="424"/>
    </location>
</feature>
<dbReference type="GO" id="GO:0030414">
    <property type="term" value="F:peptidase inhibitor activity"/>
    <property type="evidence" value="ECO:0007669"/>
    <property type="project" value="UniProtKB-KW"/>
</dbReference>
<evidence type="ECO:0000256" key="4">
    <source>
        <dbReference type="ARBA" id="ARBA00022690"/>
    </source>
</evidence>
<feature type="compositionally biased region" description="Polar residues" evidence="10">
    <location>
        <begin position="384"/>
        <end position="404"/>
    </location>
</feature>
<dbReference type="Proteomes" id="UP000295264">
    <property type="component" value="Unassembled WGS sequence"/>
</dbReference>
<evidence type="ECO:0000256" key="11">
    <source>
        <dbReference type="SAM" id="Phobius"/>
    </source>
</evidence>
<evidence type="ECO:0000256" key="3">
    <source>
        <dbReference type="ARBA" id="ARBA00022525"/>
    </source>
</evidence>
<dbReference type="CDD" id="cd05559">
    <property type="entry name" value="CAP_PI16_HrTT-1"/>
    <property type="match status" value="1"/>
</dbReference>
<keyword evidence="11" id="KW-1133">Transmembrane helix</keyword>
<dbReference type="PRINTS" id="PR00837">
    <property type="entry name" value="V5TPXLIKE"/>
</dbReference>
<comment type="function">
    <text evidence="7">May inhibit cardiomyocyte growth.</text>
</comment>
<evidence type="ECO:0000256" key="9">
    <source>
        <dbReference type="ARBA" id="ARBA00074449"/>
    </source>
</evidence>
<dbReference type="Gene3D" id="3.40.33.10">
    <property type="entry name" value="CAP"/>
    <property type="match status" value="1"/>
</dbReference>
<feature type="region of interest" description="Disordered" evidence="10">
    <location>
        <begin position="364"/>
        <end position="425"/>
    </location>
</feature>
<dbReference type="InterPro" id="IPR001283">
    <property type="entry name" value="CRISP-related"/>
</dbReference>
<evidence type="ECO:0000313" key="13">
    <source>
        <dbReference type="EMBL" id="TEA42353.1"/>
    </source>
</evidence>
<feature type="transmembrane region" description="Helical" evidence="11">
    <location>
        <begin position="66"/>
        <end position="87"/>
    </location>
</feature>
<feature type="non-terminal residue" evidence="13">
    <location>
        <position position="1"/>
    </location>
</feature>
<keyword evidence="14" id="KW-1185">Reference proteome</keyword>
<feature type="domain" description="SCP" evidence="12">
    <location>
        <begin position="90"/>
        <end position="232"/>
    </location>
</feature>
<keyword evidence="11" id="KW-0812">Transmembrane</keyword>
<evidence type="ECO:0000256" key="6">
    <source>
        <dbReference type="ARBA" id="ARBA00023180"/>
    </source>
</evidence>
<evidence type="ECO:0000256" key="2">
    <source>
        <dbReference type="ARBA" id="ARBA00009923"/>
    </source>
</evidence>
<organism evidence="13 14">
    <name type="scientific">Sousa chinensis</name>
    <name type="common">Indo-pacific humpbacked dolphin</name>
    <name type="synonym">Steno chinensis</name>
    <dbReference type="NCBI Taxonomy" id="103600"/>
    <lineage>
        <taxon>Eukaryota</taxon>
        <taxon>Metazoa</taxon>
        <taxon>Chordata</taxon>
        <taxon>Craniata</taxon>
        <taxon>Vertebrata</taxon>
        <taxon>Euteleostomi</taxon>
        <taxon>Mammalia</taxon>
        <taxon>Eutheria</taxon>
        <taxon>Laurasiatheria</taxon>
        <taxon>Artiodactyla</taxon>
        <taxon>Whippomorpha</taxon>
        <taxon>Cetacea</taxon>
        <taxon>Odontoceti</taxon>
        <taxon>Delphinidae</taxon>
        <taxon>Sousa</taxon>
    </lineage>
</organism>
<evidence type="ECO:0000256" key="5">
    <source>
        <dbReference type="ARBA" id="ARBA00022729"/>
    </source>
</evidence>
<feature type="region of interest" description="Disordered" evidence="10">
    <location>
        <begin position="320"/>
        <end position="342"/>
    </location>
</feature>
<feature type="compositionally biased region" description="Basic and acidic residues" evidence="10">
    <location>
        <begin position="364"/>
        <end position="383"/>
    </location>
</feature>
<comment type="subcellular location">
    <subcellularLocation>
        <location evidence="1">Secreted</location>
    </subcellularLocation>
</comment>
<comment type="subunit">
    <text evidence="8">Interacts with PSP94/MSMB.</text>
</comment>
<dbReference type="InterPro" id="IPR035940">
    <property type="entry name" value="CAP_sf"/>
</dbReference>
<dbReference type="PANTHER" id="PTHR10334">
    <property type="entry name" value="CYSTEINE-RICH SECRETORY PROTEIN-RELATED"/>
    <property type="match status" value="1"/>
</dbReference>
<dbReference type="Pfam" id="PF00188">
    <property type="entry name" value="CAP"/>
    <property type="match status" value="1"/>
</dbReference>
<accession>A0A484H365</accession>
<comment type="caution">
    <text evidence="13">The sequence shown here is derived from an EMBL/GenBank/DDBJ whole genome shotgun (WGS) entry which is preliminary data.</text>
</comment>
<dbReference type="InterPro" id="IPR014044">
    <property type="entry name" value="CAP_dom"/>
</dbReference>
<keyword evidence="6" id="KW-0325">Glycoprotein</keyword>
<keyword evidence="3" id="KW-0964">Secreted</keyword>
<proteinExistence type="inferred from homology"/>
<gene>
    <name evidence="13" type="ORF">DBR06_SOUSAS1810134</name>
</gene>
<evidence type="ECO:0000259" key="12">
    <source>
        <dbReference type="SMART" id="SM00198"/>
    </source>
</evidence>
<dbReference type="PROSITE" id="PS01009">
    <property type="entry name" value="CRISP_1"/>
    <property type="match status" value="1"/>
</dbReference>
<dbReference type="SUPFAM" id="SSF55797">
    <property type="entry name" value="PR-1-like"/>
    <property type="match status" value="1"/>
</dbReference>
<evidence type="ECO:0000256" key="1">
    <source>
        <dbReference type="ARBA" id="ARBA00004613"/>
    </source>
</evidence>
<dbReference type="EMBL" id="QWLN02000112">
    <property type="protein sequence ID" value="TEA42353.1"/>
    <property type="molecule type" value="Genomic_DNA"/>
</dbReference>
<dbReference type="GO" id="GO:0005576">
    <property type="term" value="C:extracellular region"/>
    <property type="evidence" value="ECO:0007669"/>
    <property type="project" value="UniProtKB-SubCell"/>
</dbReference>
<keyword evidence="11" id="KW-0472">Membrane</keyword>
<evidence type="ECO:0000256" key="8">
    <source>
        <dbReference type="ARBA" id="ARBA00063504"/>
    </source>
</evidence>
<dbReference type="AlphaFoldDB" id="A0A484H365"/>
<keyword evidence="4" id="KW-0646">Protease inhibitor</keyword>
<keyword evidence="5" id="KW-0732">Signal</keyword>
<dbReference type="PROSITE" id="PS01010">
    <property type="entry name" value="CRISP_2"/>
    <property type="match status" value="1"/>
</dbReference>
<feature type="compositionally biased region" description="Polar residues" evidence="10">
    <location>
        <begin position="323"/>
        <end position="335"/>
    </location>
</feature>
<evidence type="ECO:0000313" key="14">
    <source>
        <dbReference type="Proteomes" id="UP000295264"/>
    </source>
</evidence>
<feature type="region of interest" description="Disordered" evidence="10">
    <location>
        <begin position="447"/>
        <end position="469"/>
    </location>
</feature>
<evidence type="ECO:0000256" key="10">
    <source>
        <dbReference type="SAM" id="MobiDB-lite"/>
    </source>
</evidence>
<sequence>TQLWSGPKHPALPETLFELGQATRHSPSRPPQPGWCLCGKDFNSSCQTPERERQRGLANMHNFRSLLAHLLLPLLLLGAAMGPAGALSDDEKHVMVELHNLYRSQVSPPAANMLQMRWDEELAAFAKAYAQQCVWGHNKERGRRGENLFAITDEGLDVPLAMEEWHHEREHYNLSAATCATGQMCGHYTQVVWAKTERIGCGAHFCEKLQGIEETDIHLLVCNYEPPGNVKGQRPYQEGTPCSQCPLGYHCENSLCEPIRGPEEAQDLPYLVTEAPSSLATEASGSRKEGITSSLATETPSFLVTEVSGSLATNALPAVETKAPSSLVTEDSPSMATEAPPSLATEVPSFLATHSLLYLDERPATLPKSTHDPTPKSADKEASSTRMPSRSPESSLQPKMSLTGTWEPLPHTQEEGKAEAESPHSSEILASVFPAQDKPGELQATLEHKGHTSSKSLSNSPSASATANAMGGRTLALQSSLPGAEGPEKHGIKSGLNSSPGHGWGLLLGLLLLPPLVLAGIF</sequence>
<reference evidence="13 14" key="1">
    <citation type="journal article" date="2018" name="Genomics">
        <title>Molecular footprints of inshore aquatic adaptation in Indo-Pacific humpback dolphin (Sousa chinensis).</title>
        <authorList>
            <person name="Ming Y."/>
            <person name="Jian J."/>
            <person name="Yu F."/>
            <person name="Yu X."/>
            <person name="Wang J."/>
            <person name="Liu W."/>
        </authorList>
    </citation>
    <scope>NUCLEOTIDE SEQUENCE [LARGE SCALE GENOMIC DNA]</scope>
    <source>
        <strain evidence="13">MY-2018</strain>
        <tissue evidence="13">Skin</tissue>
    </source>
</reference>
<dbReference type="InterPro" id="IPR018244">
    <property type="entry name" value="Allrgn_V5/Tpx1_CS"/>
</dbReference>
<feature type="compositionally biased region" description="Low complexity" evidence="10">
    <location>
        <begin position="453"/>
        <end position="469"/>
    </location>
</feature>